<dbReference type="Proteomes" id="UP000285138">
    <property type="component" value="Unassembled WGS sequence"/>
</dbReference>
<sequence>MRINNPIKEIAKKEFDRDYFVERVIQEKEVRDLVIHEMLNNEDIMVYYHCYYVIEEASKKRPELFYSYWDQFRSLLDHKNSYLRNMGLTIMATLTPVDDQDRFSEVFEKYMTLMNDEKFMTAQCCIKNLKKIIKQKGHLEEDILEALLDIDSLCSYPHKQKELLKGDILEVFDQVYQGCKRKSEIKVLLKKALSSVSPKTRKRAMDFVEKYQIEI</sequence>
<comment type="caution">
    <text evidence="1">The sequence shown here is derived from an EMBL/GenBank/DDBJ whole genome shotgun (WGS) entry which is preliminary data.</text>
</comment>
<evidence type="ECO:0000313" key="2">
    <source>
        <dbReference type="Proteomes" id="UP000285138"/>
    </source>
</evidence>
<accession>A0A424YBR5</accession>
<protein>
    <recommendedName>
        <fullName evidence="3">HEAT repeat domain-containing protein</fullName>
    </recommendedName>
</protein>
<gene>
    <name evidence="1" type="ORF">D5R97_07800</name>
</gene>
<organism evidence="1 2">
    <name type="scientific">Candidatus Syntrophonatronum acetioxidans</name>
    <dbReference type="NCBI Taxonomy" id="1795816"/>
    <lineage>
        <taxon>Bacteria</taxon>
        <taxon>Bacillati</taxon>
        <taxon>Bacillota</taxon>
        <taxon>Clostridia</taxon>
        <taxon>Eubacteriales</taxon>
        <taxon>Syntrophomonadaceae</taxon>
        <taxon>Candidatus Syntrophonatronum</taxon>
    </lineage>
</organism>
<dbReference type="InterPro" id="IPR016024">
    <property type="entry name" value="ARM-type_fold"/>
</dbReference>
<dbReference type="AlphaFoldDB" id="A0A424YBR5"/>
<reference evidence="1 2" key="1">
    <citation type="submission" date="2018-08" db="EMBL/GenBank/DDBJ databases">
        <title>The metabolism and importance of syntrophic acetate oxidation coupled to methane or sulfide production in haloalkaline environments.</title>
        <authorList>
            <person name="Timmers P.H.A."/>
            <person name="Vavourakis C.D."/>
            <person name="Sorokin D.Y."/>
            <person name="Sinninghe Damste J.S."/>
            <person name="Muyzer G."/>
            <person name="Stams A.J.M."/>
            <person name="Plugge C.M."/>
        </authorList>
    </citation>
    <scope>NUCLEOTIDE SEQUENCE [LARGE SCALE GENOMIC DNA]</scope>
    <source>
        <strain evidence="1">MSAO_Bac1</strain>
    </source>
</reference>
<proteinExistence type="predicted"/>
<dbReference type="SUPFAM" id="SSF48371">
    <property type="entry name" value="ARM repeat"/>
    <property type="match status" value="1"/>
</dbReference>
<dbReference type="EMBL" id="QZAA01000202">
    <property type="protein sequence ID" value="RQD74472.1"/>
    <property type="molecule type" value="Genomic_DNA"/>
</dbReference>
<evidence type="ECO:0000313" key="1">
    <source>
        <dbReference type="EMBL" id="RQD74472.1"/>
    </source>
</evidence>
<name>A0A424YBR5_9FIRM</name>
<evidence type="ECO:0008006" key="3">
    <source>
        <dbReference type="Google" id="ProtNLM"/>
    </source>
</evidence>